<feature type="domain" description="L,D-TPase catalytic" evidence="10">
    <location>
        <begin position="264"/>
        <end position="391"/>
    </location>
</feature>
<dbReference type="GO" id="GO:0071972">
    <property type="term" value="F:peptidoglycan L,D-transpeptidase activity"/>
    <property type="evidence" value="ECO:0007669"/>
    <property type="project" value="TreeGrafter"/>
</dbReference>
<evidence type="ECO:0000259" key="10">
    <source>
        <dbReference type="PROSITE" id="PS52029"/>
    </source>
</evidence>
<dbReference type="GO" id="GO:0071555">
    <property type="term" value="P:cell wall organization"/>
    <property type="evidence" value="ECO:0007669"/>
    <property type="project" value="UniProtKB-UniRule"/>
</dbReference>
<dbReference type="UniPathway" id="UPA00219"/>
<feature type="chain" id="PRO_5038744192" evidence="9">
    <location>
        <begin position="24"/>
        <end position="439"/>
    </location>
</feature>
<dbReference type="Pfam" id="PF03734">
    <property type="entry name" value="YkuD"/>
    <property type="match status" value="1"/>
</dbReference>
<feature type="signal peptide" evidence="9">
    <location>
        <begin position="1"/>
        <end position="23"/>
    </location>
</feature>
<evidence type="ECO:0000256" key="2">
    <source>
        <dbReference type="ARBA" id="ARBA00022679"/>
    </source>
</evidence>
<evidence type="ECO:0000256" key="8">
    <source>
        <dbReference type="SAM" id="MobiDB-lite"/>
    </source>
</evidence>
<evidence type="ECO:0000256" key="6">
    <source>
        <dbReference type="ARBA" id="ARBA00023316"/>
    </source>
</evidence>
<evidence type="ECO:0000256" key="7">
    <source>
        <dbReference type="PROSITE-ProRule" id="PRU01373"/>
    </source>
</evidence>
<dbReference type="InterPro" id="IPR005490">
    <property type="entry name" value="LD_TPept_cat_dom"/>
</dbReference>
<dbReference type="Gene3D" id="2.60.40.3710">
    <property type="match status" value="1"/>
</dbReference>
<evidence type="ECO:0000256" key="9">
    <source>
        <dbReference type="SAM" id="SignalP"/>
    </source>
</evidence>
<feature type="active site" description="Nucleophile" evidence="7">
    <location>
        <position position="367"/>
    </location>
</feature>
<dbReference type="GO" id="GO:0018104">
    <property type="term" value="P:peptidoglycan-protein cross-linking"/>
    <property type="evidence" value="ECO:0007669"/>
    <property type="project" value="TreeGrafter"/>
</dbReference>
<dbReference type="InterPro" id="IPR041280">
    <property type="entry name" value="Big_10"/>
</dbReference>
<accession>A0A7Y9X8E3</accession>
<evidence type="ECO:0000313" key="12">
    <source>
        <dbReference type="Proteomes" id="UP000584931"/>
    </source>
</evidence>
<dbReference type="CDD" id="cd16913">
    <property type="entry name" value="YkuD_like"/>
    <property type="match status" value="1"/>
</dbReference>
<feature type="region of interest" description="Disordered" evidence="8">
    <location>
        <begin position="80"/>
        <end position="110"/>
    </location>
</feature>
<dbReference type="GO" id="GO:0016746">
    <property type="term" value="F:acyltransferase activity"/>
    <property type="evidence" value="ECO:0007669"/>
    <property type="project" value="UniProtKB-KW"/>
</dbReference>
<reference evidence="11 12" key="1">
    <citation type="submission" date="2020-07" db="EMBL/GenBank/DDBJ databases">
        <title>Sequencing the genomes of 1000 actinobacteria strains.</title>
        <authorList>
            <person name="Klenk H.-P."/>
        </authorList>
    </citation>
    <scope>NUCLEOTIDE SEQUENCE [LARGE SCALE GENOMIC DNA]</scope>
    <source>
        <strain evidence="11 12">DSM 45278</strain>
    </source>
</reference>
<dbReference type="SUPFAM" id="SSF141523">
    <property type="entry name" value="L,D-transpeptidase catalytic domain-like"/>
    <property type="match status" value="1"/>
</dbReference>
<dbReference type="AlphaFoldDB" id="A0A7Y9X8E3"/>
<evidence type="ECO:0000313" key="11">
    <source>
        <dbReference type="EMBL" id="NYH50903.1"/>
    </source>
</evidence>
<keyword evidence="3 7" id="KW-0133">Cell shape</keyword>
<comment type="pathway">
    <text evidence="1 7">Cell wall biogenesis; peptidoglycan biosynthesis.</text>
</comment>
<dbReference type="PROSITE" id="PS51257">
    <property type="entry name" value="PROKAR_LIPOPROTEIN"/>
    <property type="match status" value="1"/>
</dbReference>
<dbReference type="GO" id="GO:0005576">
    <property type="term" value="C:extracellular region"/>
    <property type="evidence" value="ECO:0007669"/>
    <property type="project" value="TreeGrafter"/>
</dbReference>
<protein>
    <submittedName>
        <fullName evidence="11">Lipoprotein-anchoring transpeptidase ErfK/SrfK</fullName>
    </submittedName>
</protein>
<feature type="region of interest" description="Disordered" evidence="8">
    <location>
        <begin position="29"/>
        <end position="66"/>
    </location>
</feature>
<comment type="caution">
    <text evidence="11">The sequence shown here is derived from an EMBL/GenBank/DDBJ whole genome shotgun (WGS) entry which is preliminary data.</text>
</comment>
<dbReference type="CDD" id="cd13432">
    <property type="entry name" value="LDT_IgD_like_2"/>
    <property type="match status" value="1"/>
</dbReference>
<proteinExistence type="predicted"/>
<dbReference type="Proteomes" id="UP000584931">
    <property type="component" value="Unassembled WGS sequence"/>
</dbReference>
<keyword evidence="4 7" id="KW-0573">Peptidoglycan synthesis</keyword>
<dbReference type="RefSeq" id="WP_337797779.1">
    <property type="nucleotide sequence ID" value="NZ_JACCHL010000001.1"/>
</dbReference>
<sequence>MKGRFFRPALCRLAVAAVAVAVAATACTTAPEQEPRAAPGPERPTGPKVSITPEEGSAAVAPDTPVRVSVEEGAITDVQVEQTTPEGDAEGGADQAAAEDGGGKGFRFTGTLSEDGTAWVSDWNMFPGAAVTVRATAEDEEGERTEAVAEFVTKEAPPGQRLELASNFPNSGDTVGVGMPVIVNFDLPVLNKAQVENSMVVTSEQGVEGAWNWVTDKTAVFRPEEYWEPHQKIGVDLRLAGVEASEGVYGVENHSLDFEVGRELVATMHVPDHEMEVEVDGEAVRTIPVSNGEASERFNTTTSGTHLTMTRYESLVMDAATLGIPEDSPDYYKLDVDWAVRTSNSGEFVHAAPWNDRIGSADVSNGCTNMSVEDARWFYETVLMGDVLETTGTDRQLEWDNGWGFYQRSWEEWLSHSATGEPQVTDGSGTPGSVHGEGL</sequence>
<feature type="compositionally biased region" description="Polar residues" evidence="8">
    <location>
        <begin position="417"/>
        <end position="428"/>
    </location>
</feature>
<keyword evidence="6 7" id="KW-0961">Cell wall biogenesis/degradation</keyword>
<dbReference type="Pfam" id="PF17964">
    <property type="entry name" value="Big_10"/>
    <property type="match status" value="1"/>
</dbReference>
<keyword evidence="2" id="KW-0808">Transferase</keyword>
<feature type="region of interest" description="Disordered" evidence="8">
    <location>
        <begin position="417"/>
        <end position="439"/>
    </location>
</feature>
<dbReference type="PANTHER" id="PTHR30582:SF2">
    <property type="entry name" value="L,D-TRANSPEPTIDASE YCIB-RELATED"/>
    <property type="match status" value="1"/>
</dbReference>
<dbReference type="Gene3D" id="2.40.440.10">
    <property type="entry name" value="L,D-transpeptidase catalytic domain-like"/>
    <property type="match status" value="1"/>
</dbReference>
<gene>
    <name evidence="11" type="ORF">HNR06_000492</name>
</gene>
<dbReference type="GO" id="GO:0008360">
    <property type="term" value="P:regulation of cell shape"/>
    <property type="evidence" value="ECO:0007669"/>
    <property type="project" value="UniProtKB-UniRule"/>
</dbReference>
<keyword evidence="5" id="KW-0012">Acyltransferase</keyword>
<organism evidence="11 12">
    <name type="scientific">Nocardiopsis sinuspersici</name>
    <dbReference type="NCBI Taxonomy" id="501010"/>
    <lineage>
        <taxon>Bacteria</taxon>
        <taxon>Bacillati</taxon>
        <taxon>Actinomycetota</taxon>
        <taxon>Actinomycetes</taxon>
        <taxon>Streptosporangiales</taxon>
        <taxon>Nocardiopsidaceae</taxon>
        <taxon>Nocardiopsis</taxon>
    </lineage>
</organism>
<dbReference type="InterPro" id="IPR050979">
    <property type="entry name" value="LD-transpeptidase"/>
</dbReference>
<dbReference type="InterPro" id="IPR038063">
    <property type="entry name" value="Transpep_catalytic_dom"/>
</dbReference>
<dbReference type="EMBL" id="JACCHL010000001">
    <property type="protein sequence ID" value="NYH50903.1"/>
    <property type="molecule type" value="Genomic_DNA"/>
</dbReference>
<keyword evidence="9" id="KW-0732">Signal</keyword>
<evidence type="ECO:0000256" key="5">
    <source>
        <dbReference type="ARBA" id="ARBA00023315"/>
    </source>
</evidence>
<keyword evidence="11" id="KW-0449">Lipoprotein</keyword>
<evidence type="ECO:0000256" key="3">
    <source>
        <dbReference type="ARBA" id="ARBA00022960"/>
    </source>
</evidence>
<dbReference type="PANTHER" id="PTHR30582">
    <property type="entry name" value="L,D-TRANSPEPTIDASE"/>
    <property type="match status" value="1"/>
</dbReference>
<feature type="active site" description="Proton donor/acceptor" evidence="7">
    <location>
        <position position="350"/>
    </location>
</feature>
<name>A0A7Y9X8E3_9ACTN</name>
<evidence type="ECO:0000256" key="1">
    <source>
        <dbReference type="ARBA" id="ARBA00004752"/>
    </source>
</evidence>
<evidence type="ECO:0000256" key="4">
    <source>
        <dbReference type="ARBA" id="ARBA00022984"/>
    </source>
</evidence>
<dbReference type="PROSITE" id="PS52029">
    <property type="entry name" value="LD_TPASE"/>
    <property type="match status" value="1"/>
</dbReference>